<dbReference type="AlphaFoldDB" id="F6DBA2"/>
<dbReference type="OrthoDB" id="5615550at2"/>
<evidence type="ECO:0008006" key="3">
    <source>
        <dbReference type="Google" id="ProtNLM"/>
    </source>
</evidence>
<reference evidence="1 2" key="1">
    <citation type="submission" date="2011-05" db="EMBL/GenBank/DDBJ databases">
        <title>Complete sequence of Thioalkalimicrobium cyclicum ALM1.</title>
        <authorList>
            <consortium name="US DOE Joint Genome Institute"/>
            <person name="Lucas S."/>
            <person name="Han J."/>
            <person name="Lapidus A."/>
            <person name="Cheng J.-F."/>
            <person name="Goodwin L."/>
            <person name="Pitluck S."/>
            <person name="Peters L."/>
            <person name="Mikhailova N."/>
            <person name="Davenport K."/>
            <person name="Han C."/>
            <person name="Tapia R."/>
            <person name="Land M."/>
            <person name="Hauser L."/>
            <person name="Kyrpides N."/>
            <person name="Ivanova N."/>
            <person name="Pagani I."/>
            <person name="Kappler U."/>
            <person name="Woyke T."/>
        </authorList>
    </citation>
    <scope>NUCLEOTIDE SEQUENCE [LARGE SCALE GENOMIC DNA]</scope>
    <source>
        <strain evidence="2">DSM 14477 / JCM 11371 / ALM1</strain>
    </source>
</reference>
<sequence>MRKFVWLGFLITSLLLTGCLKSQPSNLAIEVMAKRYWHDQLAMQPHFPIDRVRIVSQFHEVSDRYIAVVEYHVTSQLEEAQLINLIQQADAAGRASEFDQQAVRQVIEQLPNRFLANQPMSFTKTLAFADGPRGWLLAEELARP</sequence>
<proteinExistence type="predicted"/>
<dbReference type="PROSITE" id="PS51257">
    <property type="entry name" value="PROKAR_LIPOPROTEIN"/>
    <property type="match status" value="1"/>
</dbReference>
<protein>
    <recommendedName>
        <fullName evidence="3">Lipoprotein</fullName>
    </recommendedName>
</protein>
<dbReference type="KEGG" id="tcy:Thicy_0436"/>
<dbReference type="eggNOG" id="ENOG50347X6">
    <property type="taxonomic scope" value="Bacteria"/>
</dbReference>
<name>F6DBA2_THICA</name>
<dbReference type="HOGENOM" id="CLU_1795583_0_0_6"/>
<evidence type="ECO:0000313" key="1">
    <source>
        <dbReference type="EMBL" id="AEG31210.1"/>
    </source>
</evidence>
<organism evidence="1 2">
    <name type="scientific">Thiomicrospira cyclica (strain DSM 14477 / JCM 11371 / ALM1)</name>
    <name type="common">Thioalkalimicrobium cyclicum</name>
    <dbReference type="NCBI Taxonomy" id="717773"/>
    <lineage>
        <taxon>Bacteria</taxon>
        <taxon>Pseudomonadati</taxon>
        <taxon>Pseudomonadota</taxon>
        <taxon>Gammaproteobacteria</taxon>
        <taxon>Thiotrichales</taxon>
        <taxon>Piscirickettsiaceae</taxon>
        <taxon>Thiomicrospira</taxon>
    </lineage>
</organism>
<accession>F6DBA2</accession>
<gene>
    <name evidence="1" type="ordered locus">Thicy_0436</name>
</gene>
<evidence type="ECO:0000313" key="2">
    <source>
        <dbReference type="Proteomes" id="UP000009232"/>
    </source>
</evidence>
<dbReference type="Proteomes" id="UP000009232">
    <property type="component" value="Chromosome"/>
</dbReference>
<dbReference type="STRING" id="717773.Thicy_0436"/>
<dbReference type="EMBL" id="CP002776">
    <property type="protein sequence ID" value="AEG31210.1"/>
    <property type="molecule type" value="Genomic_DNA"/>
</dbReference>
<dbReference type="RefSeq" id="WP_013834991.1">
    <property type="nucleotide sequence ID" value="NC_015581.1"/>
</dbReference>
<keyword evidence="2" id="KW-1185">Reference proteome</keyword>